<gene>
    <name evidence="6" type="ORF">KP509_15G015300</name>
</gene>
<keyword evidence="2" id="KW-0378">Hydrolase</keyword>
<evidence type="ECO:0000256" key="4">
    <source>
        <dbReference type="ARBA" id="ARBA00047304"/>
    </source>
</evidence>
<dbReference type="SUPFAM" id="SSF52200">
    <property type="entry name" value="Toll/Interleukin receptor TIR domain"/>
    <property type="match status" value="1"/>
</dbReference>
<dbReference type="SMART" id="SM00255">
    <property type="entry name" value="TIR"/>
    <property type="match status" value="1"/>
</dbReference>
<dbReference type="Pfam" id="PF01582">
    <property type="entry name" value="TIR"/>
    <property type="match status" value="1"/>
</dbReference>
<comment type="caution">
    <text evidence="6">The sequence shown here is derived from an EMBL/GenBank/DDBJ whole genome shotgun (WGS) entry which is preliminary data.</text>
</comment>
<dbReference type="OMA" id="TSHGNND"/>
<evidence type="ECO:0000256" key="2">
    <source>
        <dbReference type="ARBA" id="ARBA00022801"/>
    </source>
</evidence>
<evidence type="ECO:0000256" key="1">
    <source>
        <dbReference type="ARBA" id="ARBA00011982"/>
    </source>
</evidence>
<dbReference type="EC" id="3.2.2.6" evidence="1"/>
<reference evidence="6" key="1">
    <citation type="submission" date="2021-08" db="EMBL/GenBank/DDBJ databases">
        <title>WGS assembly of Ceratopteris richardii.</title>
        <authorList>
            <person name="Marchant D.B."/>
            <person name="Chen G."/>
            <person name="Jenkins J."/>
            <person name="Shu S."/>
            <person name="Leebens-Mack J."/>
            <person name="Grimwood J."/>
            <person name="Schmutz J."/>
            <person name="Soltis P."/>
            <person name="Soltis D."/>
            <person name="Chen Z.-H."/>
        </authorList>
    </citation>
    <scope>NUCLEOTIDE SEQUENCE</scope>
    <source>
        <strain evidence="6">Whitten #5841</strain>
        <tissue evidence="6">Leaf</tissue>
    </source>
</reference>
<feature type="domain" description="TIR" evidence="5">
    <location>
        <begin position="3"/>
        <end position="165"/>
    </location>
</feature>
<evidence type="ECO:0000313" key="6">
    <source>
        <dbReference type="EMBL" id="KAH7404204.1"/>
    </source>
</evidence>
<dbReference type="GO" id="GO:0007165">
    <property type="term" value="P:signal transduction"/>
    <property type="evidence" value="ECO:0007669"/>
    <property type="project" value="InterPro"/>
</dbReference>
<name>A0A8T2T259_CERRI</name>
<dbReference type="OrthoDB" id="6078042at2759"/>
<dbReference type="AlphaFoldDB" id="A0A8T2T259"/>
<evidence type="ECO:0000256" key="3">
    <source>
        <dbReference type="ARBA" id="ARBA00023027"/>
    </source>
</evidence>
<dbReference type="PANTHER" id="PTHR32009">
    <property type="entry name" value="TMV RESISTANCE PROTEIN N-LIKE"/>
    <property type="match status" value="1"/>
</dbReference>
<dbReference type="Gene3D" id="3.40.50.10140">
    <property type="entry name" value="Toll/interleukin-1 receptor homology (TIR) domain"/>
    <property type="match status" value="1"/>
</dbReference>
<sequence>MRGIYDVFICHRGPDTKRNIVSVLRGMLNSKGITCFVEYKLEEGAEIYSSIEDAIRGSKVHIILLSPDFAGSIWCLDEVVEILKAQGSSTSSTTTSTVIPVFCDVQTSTVRNQPKDSAYDLSKLRRSSSEEREIWSKALKDVSDIEGFDYDTKRTDTWEKVQEIVARVDDIL</sequence>
<dbReference type="InterPro" id="IPR035897">
    <property type="entry name" value="Toll_tir_struct_dom_sf"/>
</dbReference>
<dbReference type="GO" id="GO:0061809">
    <property type="term" value="F:NAD+ nucleosidase activity, cyclic ADP-ribose generating"/>
    <property type="evidence" value="ECO:0007669"/>
    <property type="project" value="UniProtKB-EC"/>
</dbReference>
<accession>A0A8T2T259</accession>
<evidence type="ECO:0000313" key="7">
    <source>
        <dbReference type="Proteomes" id="UP000825935"/>
    </source>
</evidence>
<dbReference type="PANTHER" id="PTHR32009:SF39">
    <property type="entry name" value="TIR DOMAIN-CONTAINING PROTEIN"/>
    <property type="match status" value="1"/>
</dbReference>
<proteinExistence type="predicted"/>
<dbReference type="Proteomes" id="UP000825935">
    <property type="component" value="Chromosome 15"/>
</dbReference>
<dbReference type="PROSITE" id="PS50104">
    <property type="entry name" value="TIR"/>
    <property type="match status" value="1"/>
</dbReference>
<dbReference type="EMBL" id="CM035420">
    <property type="protein sequence ID" value="KAH7404204.1"/>
    <property type="molecule type" value="Genomic_DNA"/>
</dbReference>
<organism evidence="6 7">
    <name type="scientific">Ceratopteris richardii</name>
    <name type="common">Triangle waterfern</name>
    <dbReference type="NCBI Taxonomy" id="49495"/>
    <lineage>
        <taxon>Eukaryota</taxon>
        <taxon>Viridiplantae</taxon>
        <taxon>Streptophyta</taxon>
        <taxon>Embryophyta</taxon>
        <taxon>Tracheophyta</taxon>
        <taxon>Polypodiopsida</taxon>
        <taxon>Polypodiidae</taxon>
        <taxon>Polypodiales</taxon>
        <taxon>Pteridineae</taxon>
        <taxon>Pteridaceae</taxon>
        <taxon>Parkerioideae</taxon>
        <taxon>Ceratopteris</taxon>
    </lineage>
</organism>
<evidence type="ECO:0000259" key="5">
    <source>
        <dbReference type="PROSITE" id="PS50104"/>
    </source>
</evidence>
<keyword evidence="3" id="KW-0520">NAD</keyword>
<keyword evidence="7" id="KW-1185">Reference proteome</keyword>
<protein>
    <recommendedName>
        <fullName evidence="1">ADP-ribosyl cyclase/cyclic ADP-ribose hydrolase</fullName>
        <ecNumber evidence="1">3.2.2.6</ecNumber>
    </recommendedName>
</protein>
<dbReference type="InterPro" id="IPR000157">
    <property type="entry name" value="TIR_dom"/>
</dbReference>
<comment type="catalytic activity">
    <reaction evidence="4">
        <text>NAD(+) + H2O = ADP-D-ribose + nicotinamide + H(+)</text>
        <dbReference type="Rhea" id="RHEA:16301"/>
        <dbReference type="ChEBI" id="CHEBI:15377"/>
        <dbReference type="ChEBI" id="CHEBI:15378"/>
        <dbReference type="ChEBI" id="CHEBI:17154"/>
        <dbReference type="ChEBI" id="CHEBI:57540"/>
        <dbReference type="ChEBI" id="CHEBI:57967"/>
        <dbReference type="EC" id="3.2.2.6"/>
    </reaction>
    <physiologicalReaction direction="left-to-right" evidence="4">
        <dbReference type="Rhea" id="RHEA:16302"/>
    </physiologicalReaction>
</comment>